<evidence type="ECO:0000256" key="2">
    <source>
        <dbReference type="ARBA" id="ARBA00022475"/>
    </source>
</evidence>
<evidence type="ECO:0000256" key="4">
    <source>
        <dbReference type="ARBA" id="ARBA00022989"/>
    </source>
</evidence>
<keyword evidence="5 6" id="KW-0472">Membrane</keyword>
<feature type="transmembrane region" description="Helical" evidence="6">
    <location>
        <begin position="7"/>
        <end position="24"/>
    </location>
</feature>
<dbReference type="PANTHER" id="PTHR12677">
    <property type="entry name" value="GOLGI APPARATUS MEMBRANE PROTEIN TVP38-RELATED"/>
    <property type="match status" value="1"/>
</dbReference>
<gene>
    <name evidence="8" type="ORF">C6Y45_10970</name>
</gene>
<dbReference type="PANTHER" id="PTHR12677:SF59">
    <property type="entry name" value="GOLGI APPARATUS MEMBRANE PROTEIN TVP38-RELATED"/>
    <property type="match status" value="1"/>
</dbReference>
<feature type="transmembrane region" description="Helical" evidence="6">
    <location>
        <begin position="188"/>
        <end position="205"/>
    </location>
</feature>
<comment type="caution">
    <text evidence="8">The sequence shown here is derived from an EMBL/GenBank/DDBJ whole genome shotgun (WGS) entry which is preliminary data.</text>
</comment>
<dbReference type="GO" id="GO:0005886">
    <property type="term" value="C:plasma membrane"/>
    <property type="evidence" value="ECO:0007669"/>
    <property type="project" value="UniProtKB-SubCell"/>
</dbReference>
<feature type="domain" description="VTT" evidence="7">
    <location>
        <begin position="62"/>
        <end position="178"/>
    </location>
</feature>
<evidence type="ECO:0000256" key="6">
    <source>
        <dbReference type="RuleBase" id="RU366058"/>
    </source>
</evidence>
<dbReference type="OrthoDB" id="9812980at2"/>
<reference evidence="8 9" key="1">
    <citation type="submission" date="2018-03" db="EMBL/GenBank/DDBJ databases">
        <title>Alkalicoccus saliphilus sp. nov., isolated from a mineral pool.</title>
        <authorList>
            <person name="Zhao B."/>
        </authorList>
    </citation>
    <scope>NUCLEOTIDE SEQUENCE [LARGE SCALE GENOMIC DNA]</scope>
    <source>
        <strain evidence="8 9">6AG</strain>
    </source>
</reference>
<evidence type="ECO:0000256" key="5">
    <source>
        <dbReference type="ARBA" id="ARBA00023136"/>
    </source>
</evidence>
<dbReference type="Pfam" id="PF09335">
    <property type="entry name" value="VTT_dom"/>
    <property type="match status" value="1"/>
</dbReference>
<protein>
    <recommendedName>
        <fullName evidence="6">TVP38/TMEM64 family membrane protein</fullName>
    </recommendedName>
</protein>
<evidence type="ECO:0000313" key="8">
    <source>
        <dbReference type="EMBL" id="PTL38554.1"/>
    </source>
</evidence>
<accession>A0A2T4U589</accession>
<keyword evidence="9" id="KW-1185">Reference proteome</keyword>
<evidence type="ECO:0000259" key="7">
    <source>
        <dbReference type="Pfam" id="PF09335"/>
    </source>
</evidence>
<dbReference type="InterPro" id="IPR015414">
    <property type="entry name" value="TMEM64"/>
</dbReference>
<name>A0A2T4U589_9BACI</name>
<proteinExistence type="inferred from homology"/>
<feature type="transmembrane region" description="Helical" evidence="6">
    <location>
        <begin position="126"/>
        <end position="146"/>
    </location>
</feature>
<feature type="transmembrane region" description="Helical" evidence="6">
    <location>
        <begin position="77"/>
        <end position="98"/>
    </location>
</feature>
<sequence length="216" mass="24008">MSRYKDWLRLAAAGAVIIIIVYFAREAWDISPVDIQQFILSFGWLSPVVFIVIYTIGPFVFFPSFILSMTAGLTYGVWPGAAFIWMGALGAASTGYLIGRFLGEKVLKVHNFSWSEKLEKQITERGFLFVLILRMIPVIGFGLLSYLSGVMKVRFHHYILATMIGILPGIVVYGTLGSSLTSGSRTMMLAAFLLLAAVSGLIFIFRGRVKKWVGFD</sequence>
<evidence type="ECO:0000256" key="3">
    <source>
        <dbReference type="ARBA" id="ARBA00022692"/>
    </source>
</evidence>
<organism evidence="8 9">
    <name type="scientific">Alkalicoccus saliphilus</name>
    <dbReference type="NCBI Taxonomy" id="200989"/>
    <lineage>
        <taxon>Bacteria</taxon>
        <taxon>Bacillati</taxon>
        <taxon>Bacillota</taxon>
        <taxon>Bacilli</taxon>
        <taxon>Bacillales</taxon>
        <taxon>Bacillaceae</taxon>
        <taxon>Alkalicoccus</taxon>
    </lineage>
</organism>
<dbReference type="RefSeq" id="WP_107585259.1">
    <property type="nucleotide sequence ID" value="NZ_PZJJ01000017.1"/>
</dbReference>
<keyword evidence="4 6" id="KW-1133">Transmembrane helix</keyword>
<dbReference type="InterPro" id="IPR032816">
    <property type="entry name" value="VTT_dom"/>
</dbReference>
<comment type="subcellular location">
    <subcellularLocation>
        <location evidence="1 6">Cell membrane</location>
        <topology evidence="1 6">Multi-pass membrane protein</topology>
    </subcellularLocation>
</comment>
<comment type="similarity">
    <text evidence="6">Belongs to the TVP38/TMEM64 family.</text>
</comment>
<dbReference type="AlphaFoldDB" id="A0A2T4U589"/>
<keyword evidence="2 6" id="KW-1003">Cell membrane</keyword>
<evidence type="ECO:0000256" key="1">
    <source>
        <dbReference type="ARBA" id="ARBA00004651"/>
    </source>
</evidence>
<dbReference type="Proteomes" id="UP000240509">
    <property type="component" value="Unassembled WGS sequence"/>
</dbReference>
<feature type="transmembrane region" description="Helical" evidence="6">
    <location>
        <begin position="44"/>
        <end position="65"/>
    </location>
</feature>
<dbReference type="EMBL" id="PZJJ01000017">
    <property type="protein sequence ID" value="PTL38554.1"/>
    <property type="molecule type" value="Genomic_DNA"/>
</dbReference>
<feature type="transmembrane region" description="Helical" evidence="6">
    <location>
        <begin position="158"/>
        <end position="176"/>
    </location>
</feature>
<evidence type="ECO:0000313" key="9">
    <source>
        <dbReference type="Proteomes" id="UP000240509"/>
    </source>
</evidence>
<keyword evidence="3 6" id="KW-0812">Transmembrane</keyword>